<feature type="binding site" evidence="7">
    <location>
        <position position="30"/>
    </location>
    <ligand>
        <name>3-phosphoshikimate</name>
        <dbReference type="ChEBI" id="CHEBI:145989"/>
    </ligand>
</feature>
<feature type="binding site" evidence="7">
    <location>
        <position position="25"/>
    </location>
    <ligand>
        <name>3-phosphoshikimate</name>
        <dbReference type="ChEBI" id="CHEBI:145989"/>
    </ligand>
</feature>
<evidence type="ECO:0000313" key="10">
    <source>
        <dbReference type="Proteomes" id="UP000815698"/>
    </source>
</evidence>
<evidence type="ECO:0000256" key="7">
    <source>
        <dbReference type="HAMAP-Rule" id="MF_00210"/>
    </source>
</evidence>
<feature type="binding site" evidence="7">
    <location>
        <position position="176"/>
    </location>
    <ligand>
        <name>3-phosphoshikimate</name>
        <dbReference type="ChEBI" id="CHEBI:145989"/>
    </ligand>
</feature>
<dbReference type="PIRSF" id="PIRSF000505">
    <property type="entry name" value="EPSPS"/>
    <property type="match status" value="1"/>
</dbReference>
<dbReference type="SUPFAM" id="SSF55205">
    <property type="entry name" value="EPT/RTPC-like"/>
    <property type="match status" value="1"/>
</dbReference>
<dbReference type="InterPro" id="IPR036968">
    <property type="entry name" value="Enolpyruvate_Tfrase_sf"/>
</dbReference>
<feature type="binding site" evidence="7">
    <location>
        <position position="175"/>
    </location>
    <ligand>
        <name>3-phosphoshikimate</name>
        <dbReference type="ChEBI" id="CHEBI:145989"/>
    </ligand>
</feature>
<dbReference type="RefSeq" id="WP_096882775.1">
    <property type="nucleotide sequence ID" value="NZ_CP023482.1"/>
</dbReference>
<feature type="binding site" evidence="7">
    <location>
        <position position="394"/>
    </location>
    <ligand>
        <name>phosphoenolpyruvate</name>
        <dbReference type="ChEBI" id="CHEBI:58702"/>
    </ligand>
</feature>
<dbReference type="InterPro" id="IPR023193">
    <property type="entry name" value="EPSP_synthase_CS"/>
</dbReference>
<feature type="binding site" evidence="7">
    <location>
        <position position="322"/>
    </location>
    <ligand>
        <name>3-phosphoshikimate</name>
        <dbReference type="ChEBI" id="CHEBI:145989"/>
    </ligand>
</feature>
<dbReference type="HAMAP" id="MF_00210">
    <property type="entry name" value="EPSP_synth"/>
    <property type="match status" value="1"/>
</dbReference>
<dbReference type="CDD" id="cd01556">
    <property type="entry name" value="EPSP_synthase"/>
    <property type="match status" value="1"/>
</dbReference>
<dbReference type="Gene3D" id="3.65.10.10">
    <property type="entry name" value="Enolpyruvate transferase domain"/>
    <property type="match status" value="2"/>
</dbReference>
<comment type="similarity">
    <text evidence="2 7">Belongs to the EPSP synthase family.</text>
</comment>
<dbReference type="EC" id="2.5.1.19" evidence="7"/>
<evidence type="ECO:0000313" key="9">
    <source>
        <dbReference type="EMBL" id="ATH96365.1"/>
    </source>
</evidence>
<evidence type="ECO:0000256" key="6">
    <source>
        <dbReference type="ARBA" id="ARBA00044633"/>
    </source>
</evidence>
<feature type="binding site" evidence="7">
    <location>
        <position position="203"/>
    </location>
    <ligand>
        <name>3-phosphoshikimate</name>
        <dbReference type="ChEBI" id="CHEBI:145989"/>
    </ligand>
</feature>
<feature type="binding site" evidence="7">
    <location>
        <position position="26"/>
    </location>
    <ligand>
        <name>3-phosphoshikimate</name>
        <dbReference type="ChEBI" id="CHEBI:145989"/>
    </ligand>
</feature>
<comment type="catalytic activity">
    <reaction evidence="6">
        <text>3-phosphoshikimate + phosphoenolpyruvate = 5-O-(1-carboxyvinyl)-3-phosphoshikimate + phosphate</text>
        <dbReference type="Rhea" id="RHEA:21256"/>
        <dbReference type="ChEBI" id="CHEBI:43474"/>
        <dbReference type="ChEBI" id="CHEBI:57701"/>
        <dbReference type="ChEBI" id="CHEBI:58702"/>
        <dbReference type="ChEBI" id="CHEBI:145989"/>
        <dbReference type="EC" id="2.5.1.19"/>
    </reaction>
    <physiologicalReaction direction="left-to-right" evidence="6">
        <dbReference type="Rhea" id="RHEA:21257"/>
    </physiologicalReaction>
</comment>
<evidence type="ECO:0000256" key="3">
    <source>
        <dbReference type="ARBA" id="ARBA00022605"/>
    </source>
</evidence>
<dbReference type="EMBL" id="CP023482">
    <property type="protein sequence ID" value="ATH96365.1"/>
    <property type="molecule type" value="Genomic_DNA"/>
</dbReference>
<reference evidence="9 10" key="1">
    <citation type="journal article" date="2016" name="Int. J. Syst. Evol. Microbiol.">
        <title>Dermabacter jinjuensis sp. nov., a novel species of the genus Dermabacter isolated from a clinical specimen.</title>
        <authorList>
            <person name="Park Y.K."/>
            <person name="Lee K.M."/>
            <person name="Lee W.K."/>
            <person name="Cho M.J."/>
            <person name="Lee H.S."/>
            <person name="Cho Y.G."/>
            <person name="Lee Y.C."/>
            <person name="Lee W.K."/>
            <person name="Seong W.K."/>
            <person name="Hwang K.J."/>
        </authorList>
    </citation>
    <scope>NUCLEOTIDE SEQUENCE [LARGE SCALE GENOMIC DNA]</scope>
    <source>
        <strain evidence="9 10">32T</strain>
    </source>
</reference>
<proteinExistence type="inferred from homology"/>
<accession>A0ABN5DXY3</accession>
<dbReference type="InterPro" id="IPR013792">
    <property type="entry name" value="RNA3'P_cycl/enolpyr_Trfase_a/b"/>
</dbReference>
<feature type="binding site" evidence="7">
    <location>
        <position position="174"/>
    </location>
    <ligand>
        <name>3-phosphoshikimate</name>
        <dbReference type="ChEBI" id="CHEBI:145989"/>
    </ligand>
</feature>
<keyword evidence="3 7" id="KW-0028">Amino-acid biosynthesis</keyword>
<feature type="domain" description="Enolpyruvate transferase" evidence="8">
    <location>
        <begin position="13"/>
        <end position="426"/>
    </location>
</feature>
<keyword evidence="10" id="KW-1185">Reference proteome</keyword>
<organism evidence="9 10">
    <name type="scientific">Dermabacter jinjuensis</name>
    <dbReference type="NCBI Taxonomy" id="1667168"/>
    <lineage>
        <taxon>Bacteria</taxon>
        <taxon>Bacillati</taxon>
        <taxon>Actinomycetota</taxon>
        <taxon>Actinomycetes</taxon>
        <taxon>Micrococcales</taxon>
        <taxon>Dermabacteraceae</taxon>
        <taxon>Dermabacter</taxon>
    </lineage>
</organism>
<keyword evidence="5 7" id="KW-0057">Aromatic amino acid biosynthesis</keyword>
<dbReference type="PROSITE" id="PS00885">
    <property type="entry name" value="EPSP_SYNTHASE_2"/>
    <property type="match status" value="1"/>
</dbReference>
<feature type="binding site" evidence="7">
    <location>
        <position position="100"/>
    </location>
    <ligand>
        <name>phosphoenolpyruvate</name>
        <dbReference type="ChEBI" id="CHEBI:58702"/>
    </ligand>
</feature>
<dbReference type="PANTHER" id="PTHR21090">
    <property type="entry name" value="AROM/DEHYDROQUINATE SYNTHASE"/>
    <property type="match status" value="1"/>
</dbReference>
<dbReference type="Pfam" id="PF00275">
    <property type="entry name" value="EPSP_synthase"/>
    <property type="match status" value="1"/>
</dbReference>
<dbReference type="InterPro" id="IPR006264">
    <property type="entry name" value="EPSP_synthase"/>
</dbReference>
<feature type="binding site" evidence="7">
    <location>
        <position position="349"/>
    </location>
    <ligand>
        <name>3-phosphoshikimate</name>
        <dbReference type="ChEBI" id="CHEBI:145989"/>
    </ligand>
</feature>
<keyword evidence="4 7" id="KW-0808">Transferase</keyword>
<comment type="subcellular location">
    <subcellularLocation>
        <location evidence="7">Cytoplasm</location>
    </subcellularLocation>
</comment>
<feature type="binding site" evidence="7">
    <location>
        <position position="419"/>
    </location>
    <ligand>
        <name>phosphoenolpyruvate</name>
        <dbReference type="ChEBI" id="CHEBI:58702"/>
    </ligand>
</feature>
<name>A0ABN5DXY3_9MICO</name>
<evidence type="ECO:0000256" key="1">
    <source>
        <dbReference type="ARBA" id="ARBA00004811"/>
    </source>
</evidence>
<sequence length="454" mass="48316">MSDVQWTAPVAHGPIDAHVSIPGSKSLTNRWLVLASLASTPTALVGALASRDSHLMIEALEALGGNVRKSDRALVVEPLMPGAPSIVDETPLEIHCGLAGTVMRFVPPLAALAGRPVTFTGDEGALVRPMAALLDALRQQGVEVTCHGQEGFLPFTMHGNGLRGGTVTIDASGSSQFVSALLLTAVRADSPLTIRHVGERLPSLPHIEMTLALLRECGIDARHEVTDGHHEWTITPGELRLPDPVTVEPDLSNAGPFIAAALVAGGTISIENWPKQTTQPGDEFRRILPLMGARVERIGPDVEFSGTGPLRGIDIDLAAVGELTPTIAALAALADTPSRLSGIGHLRGHETDRVHALAVELTKLGARVHEGEDFLEITPGPMTGTVFETYEDHRMATAAAIIGLRVPGIRVVNVDTTNKTLPDFVGMWTSMLHMENPRGTRGEARRKSHKLRGF</sequence>
<gene>
    <name evidence="7 9" type="primary">aroA</name>
    <name evidence="9" type="ORF">COP05_04105</name>
</gene>
<feature type="binding site" evidence="7">
    <location>
        <position position="353"/>
    </location>
    <ligand>
        <name>phosphoenolpyruvate</name>
        <dbReference type="ChEBI" id="CHEBI:58702"/>
    </ligand>
</feature>
<evidence type="ECO:0000259" key="8">
    <source>
        <dbReference type="Pfam" id="PF00275"/>
    </source>
</evidence>
<dbReference type="Proteomes" id="UP000815698">
    <property type="component" value="Chromosome"/>
</dbReference>
<comment type="caution">
    <text evidence="7">Lacks conserved residue(s) required for the propagation of feature annotation.</text>
</comment>
<dbReference type="PROSITE" id="PS00104">
    <property type="entry name" value="EPSP_SYNTHASE_1"/>
    <property type="match status" value="1"/>
</dbReference>
<comment type="subunit">
    <text evidence="7">Monomer.</text>
</comment>
<dbReference type="PANTHER" id="PTHR21090:SF5">
    <property type="entry name" value="PENTAFUNCTIONAL AROM POLYPEPTIDE"/>
    <property type="match status" value="1"/>
</dbReference>
<evidence type="ECO:0000256" key="5">
    <source>
        <dbReference type="ARBA" id="ARBA00023141"/>
    </source>
</evidence>
<evidence type="ECO:0000256" key="2">
    <source>
        <dbReference type="ARBA" id="ARBA00009948"/>
    </source>
</evidence>
<dbReference type="InterPro" id="IPR001986">
    <property type="entry name" value="Enolpyruvate_Tfrase_dom"/>
</dbReference>
<dbReference type="NCBIfam" id="TIGR01356">
    <property type="entry name" value="aroA"/>
    <property type="match status" value="1"/>
</dbReference>
<feature type="binding site" evidence="7">
    <location>
        <position position="176"/>
    </location>
    <ligand>
        <name>phosphoenolpyruvate</name>
        <dbReference type="ChEBI" id="CHEBI:58702"/>
    </ligand>
</feature>
<comment type="function">
    <text evidence="7">Catalyzes the transfer of the enolpyruvyl moiety of phosphoenolpyruvate (PEP) to the 5-hydroxyl of shikimate-3-phosphate (S3P) to produce enolpyruvyl shikimate-3-phosphate and inorganic phosphate.</text>
</comment>
<keyword evidence="7" id="KW-0963">Cytoplasm</keyword>
<feature type="binding site" evidence="7">
    <location>
        <position position="128"/>
    </location>
    <ligand>
        <name>phosphoenolpyruvate</name>
        <dbReference type="ChEBI" id="CHEBI:58702"/>
    </ligand>
</feature>
<comment type="pathway">
    <text evidence="1 7">Metabolic intermediate biosynthesis; chorismate biosynthesis; chorismate from D-erythrose 4-phosphate and phosphoenolpyruvate: step 6/7.</text>
</comment>
<feature type="binding site" evidence="7">
    <location>
        <position position="25"/>
    </location>
    <ligand>
        <name>phosphoenolpyruvate</name>
        <dbReference type="ChEBI" id="CHEBI:58702"/>
    </ligand>
</feature>
<protein>
    <recommendedName>
        <fullName evidence="7">3-phosphoshikimate 1-carboxyvinyltransferase</fullName>
        <ecNumber evidence="7">2.5.1.19</ecNumber>
    </recommendedName>
    <alternativeName>
        <fullName evidence="7">5-enolpyruvylshikimate-3-phosphate synthase</fullName>
        <shortName evidence="7">EPSP synthase</shortName>
        <shortName evidence="7">EPSPS</shortName>
    </alternativeName>
</protein>
<evidence type="ECO:0000256" key="4">
    <source>
        <dbReference type="ARBA" id="ARBA00022679"/>
    </source>
</evidence>
<feature type="active site" description="Proton acceptor" evidence="7">
    <location>
        <position position="322"/>
    </location>
</feature>